<feature type="domain" description="Formyl transferase N-terminal" evidence="1">
    <location>
        <begin position="98"/>
        <end position="189"/>
    </location>
</feature>
<gene>
    <name evidence="2" type="ORF">HQ497_10855</name>
</gene>
<dbReference type="CDD" id="cd08653">
    <property type="entry name" value="FMT_core_like_3"/>
    <property type="match status" value="1"/>
</dbReference>
<accession>A0A973A946</accession>
<dbReference type="InterPro" id="IPR002376">
    <property type="entry name" value="Formyl_transf_N"/>
</dbReference>
<evidence type="ECO:0000313" key="2">
    <source>
        <dbReference type="EMBL" id="NQV65850.1"/>
    </source>
</evidence>
<dbReference type="SUPFAM" id="SSF53328">
    <property type="entry name" value="Formyltransferase"/>
    <property type="match status" value="1"/>
</dbReference>
<protein>
    <submittedName>
        <fullName evidence="2">Formyl transferase</fullName>
    </submittedName>
</protein>
<sequence>MNITLLANHDIASNLALNLLLPKLKDHRITVYLSSRVGKVGAKPQALEALQSFEQALLHSLSEESDSHASTASRLQSFSALGKLIGRPIDTLNQINSPAGQSILAAGRPDLVVTIRYGVILQQPVIALPRHGVINLHSGPLPDYRGVMASFWGMLKGASELGTTLHYIDDSSIDTGRIISTTRLPVDRQRSYLWHVLNLYAGGCETIIKTIELLHVGEPVKCQPQPPVGTYHTFPTDADLGRFFKQGLKLFDSDVQSVLS</sequence>
<organism evidence="2 3">
    <name type="scientific">SAR86 cluster bacterium</name>
    <dbReference type="NCBI Taxonomy" id="2030880"/>
    <lineage>
        <taxon>Bacteria</taxon>
        <taxon>Pseudomonadati</taxon>
        <taxon>Pseudomonadota</taxon>
        <taxon>Gammaproteobacteria</taxon>
        <taxon>SAR86 cluster</taxon>
    </lineage>
</organism>
<dbReference type="GO" id="GO:0004479">
    <property type="term" value="F:methionyl-tRNA formyltransferase activity"/>
    <property type="evidence" value="ECO:0007669"/>
    <property type="project" value="TreeGrafter"/>
</dbReference>
<dbReference type="AlphaFoldDB" id="A0A973A946"/>
<evidence type="ECO:0000313" key="3">
    <source>
        <dbReference type="Proteomes" id="UP000754644"/>
    </source>
</evidence>
<keyword evidence="2" id="KW-0808">Transferase</keyword>
<name>A0A973A946_9GAMM</name>
<proteinExistence type="predicted"/>
<dbReference type="PANTHER" id="PTHR11138:SF5">
    <property type="entry name" value="METHIONYL-TRNA FORMYLTRANSFERASE, MITOCHONDRIAL"/>
    <property type="match status" value="1"/>
</dbReference>
<comment type="caution">
    <text evidence="2">The sequence shown here is derived from an EMBL/GenBank/DDBJ whole genome shotgun (WGS) entry which is preliminary data.</text>
</comment>
<dbReference type="InterPro" id="IPR036477">
    <property type="entry name" value="Formyl_transf_N_sf"/>
</dbReference>
<evidence type="ECO:0000259" key="1">
    <source>
        <dbReference type="Pfam" id="PF00551"/>
    </source>
</evidence>
<reference evidence="2" key="1">
    <citation type="submission" date="2020-05" db="EMBL/GenBank/DDBJ databases">
        <title>Sulfur intermediates as new biogeochemical hubs in an aquatic model microbial ecosystem.</title>
        <authorList>
            <person name="Vigneron A."/>
        </authorList>
    </citation>
    <scope>NUCLEOTIDE SEQUENCE</scope>
    <source>
        <strain evidence="2">Bin.250</strain>
    </source>
</reference>
<dbReference type="Gene3D" id="3.40.50.12230">
    <property type="match status" value="1"/>
</dbReference>
<dbReference type="PANTHER" id="PTHR11138">
    <property type="entry name" value="METHIONYL-TRNA FORMYLTRANSFERASE"/>
    <property type="match status" value="1"/>
</dbReference>
<dbReference type="GO" id="GO:0005829">
    <property type="term" value="C:cytosol"/>
    <property type="evidence" value="ECO:0007669"/>
    <property type="project" value="TreeGrafter"/>
</dbReference>
<dbReference type="Proteomes" id="UP000754644">
    <property type="component" value="Unassembled WGS sequence"/>
</dbReference>
<dbReference type="EMBL" id="JABMOJ010000410">
    <property type="protein sequence ID" value="NQV65850.1"/>
    <property type="molecule type" value="Genomic_DNA"/>
</dbReference>
<dbReference type="Pfam" id="PF00551">
    <property type="entry name" value="Formyl_trans_N"/>
    <property type="match status" value="1"/>
</dbReference>